<protein>
    <submittedName>
        <fullName evidence="5">Helix-turn-helix transcriptional regulator</fullName>
    </submittedName>
</protein>
<dbReference type="CDD" id="cd06170">
    <property type="entry name" value="LuxR_C_like"/>
    <property type="match status" value="1"/>
</dbReference>
<evidence type="ECO:0000256" key="2">
    <source>
        <dbReference type="ARBA" id="ARBA00023125"/>
    </source>
</evidence>
<reference evidence="5 6" key="1">
    <citation type="submission" date="2021-02" db="EMBL/GenBank/DDBJ databases">
        <title>A novel species of genus Amphritea isolated from a fishpond in China.</title>
        <authorList>
            <person name="Lu H."/>
        </authorList>
    </citation>
    <scope>NUCLEOTIDE SEQUENCE [LARGE SCALE GENOMIC DNA]</scope>
    <source>
        <strain evidence="5 6">RP18W</strain>
    </source>
</reference>
<evidence type="ECO:0000256" key="3">
    <source>
        <dbReference type="ARBA" id="ARBA00023163"/>
    </source>
</evidence>
<dbReference type="RefSeq" id="WP_205213915.1">
    <property type="nucleotide sequence ID" value="NZ_JAFFZP010000023.1"/>
</dbReference>
<organism evidence="5 6">
    <name type="scientific">Amphritea pacifica</name>
    <dbReference type="NCBI Taxonomy" id="2811233"/>
    <lineage>
        <taxon>Bacteria</taxon>
        <taxon>Pseudomonadati</taxon>
        <taxon>Pseudomonadota</taxon>
        <taxon>Gammaproteobacteria</taxon>
        <taxon>Oceanospirillales</taxon>
        <taxon>Oceanospirillaceae</taxon>
        <taxon>Amphritea</taxon>
    </lineage>
</organism>
<comment type="caution">
    <text evidence="5">The sequence shown here is derived from an EMBL/GenBank/DDBJ whole genome shotgun (WGS) entry which is preliminary data.</text>
</comment>
<dbReference type="Proteomes" id="UP000760472">
    <property type="component" value="Unassembled WGS sequence"/>
</dbReference>
<dbReference type="PANTHER" id="PTHR44688">
    <property type="entry name" value="DNA-BINDING TRANSCRIPTIONAL ACTIVATOR DEVR_DOSR"/>
    <property type="match status" value="1"/>
</dbReference>
<dbReference type="InterPro" id="IPR000792">
    <property type="entry name" value="Tscrpt_reg_LuxR_C"/>
</dbReference>
<dbReference type="EMBL" id="JAFFZP010000023">
    <property type="protein sequence ID" value="MBN0988555.1"/>
    <property type="molecule type" value="Genomic_DNA"/>
</dbReference>
<dbReference type="PRINTS" id="PR00038">
    <property type="entry name" value="HTHLUXR"/>
</dbReference>
<accession>A0ABS2WA23</accession>
<evidence type="ECO:0000256" key="1">
    <source>
        <dbReference type="ARBA" id="ARBA00023015"/>
    </source>
</evidence>
<evidence type="ECO:0000259" key="4">
    <source>
        <dbReference type="PROSITE" id="PS50043"/>
    </source>
</evidence>
<feature type="domain" description="HTH luxR-type" evidence="4">
    <location>
        <begin position="63"/>
        <end position="128"/>
    </location>
</feature>
<keyword evidence="6" id="KW-1185">Reference proteome</keyword>
<name>A0ABS2WA23_9GAMM</name>
<dbReference type="InterPro" id="IPR016032">
    <property type="entry name" value="Sig_transdc_resp-reg_C-effctor"/>
</dbReference>
<gene>
    <name evidence="5" type="ORF">JW498_14385</name>
</gene>
<dbReference type="SUPFAM" id="SSF46894">
    <property type="entry name" value="C-terminal effector domain of the bipartite response regulators"/>
    <property type="match status" value="1"/>
</dbReference>
<keyword evidence="3" id="KW-0804">Transcription</keyword>
<keyword evidence="1" id="KW-0805">Transcription regulation</keyword>
<dbReference type="PANTHER" id="PTHR44688:SF16">
    <property type="entry name" value="DNA-BINDING TRANSCRIPTIONAL ACTIVATOR DEVR_DOSR"/>
    <property type="match status" value="1"/>
</dbReference>
<keyword evidence="2" id="KW-0238">DNA-binding</keyword>
<proteinExistence type="predicted"/>
<evidence type="ECO:0000313" key="5">
    <source>
        <dbReference type="EMBL" id="MBN0988555.1"/>
    </source>
</evidence>
<dbReference type="Pfam" id="PF00196">
    <property type="entry name" value="GerE"/>
    <property type="match status" value="1"/>
</dbReference>
<dbReference type="InterPro" id="IPR036388">
    <property type="entry name" value="WH-like_DNA-bd_sf"/>
</dbReference>
<dbReference type="Gene3D" id="1.10.10.10">
    <property type="entry name" value="Winged helix-like DNA-binding domain superfamily/Winged helix DNA-binding domain"/>
    <property type="match status" value="1"/>
</dbReference>
<sequence>MTVVADMFFHHYGRIIVVLSMLREEDMGNYSGDELALLCKLQPFIEYSLNVVYLTQRQQERTSNTEKDGLAERELDVIELLLSGASNKAIAVDLCPGLATVKTHLHHIYQKVSVQSRSELVANVLLNLQG</sequence>
<evidence type="ECO:0000313" key="6">
    <source>
        <dbReference type="Proteomes" id="UP000760472"/>
    </source>
</evidence>
<dbReference type="PROSITE" id="PS50043">
    <property type="entry name" value="HTH_LUXR_2"/>
    <property type="match status" value="1"/>
</dbReference>
<dbReference type="SMART" id="SM00421">
    <property type="entry name" value="HTH_LUXR"/>
    <property type="match status" value="1"/>
</dbReference>